<proteinExistence type="predicted"/>
<accession>A0A0A8ZST3</accession>
<name>A0A0A8ZST3_ARUDO</name>
<dbReference type="AlphaFoldDB" id="A0A0A8ZST3"/>
<sequence>MFYHYHLPCYCIYNLPWTIPDRTDEGSTLGCVMHNAEIVCTMNSFHYMD</sequence>
<reference evidence="1" key="1">
    <citation type="submission" date="2014-09" db="EMBL/GenBank/DDBJ databases">
        <authorList>
            <person name="Magalhaes I.L.F."/>
            <person name="Oliveira U."/>
            <person name="Santos F.R."/>
            <person name="Vidigal T.H.D.A."/>
            <person name="Brescovit A.D."/>
            <person name="Santos A.J."/>
        </authorList>
    </citation>
    <scope>NUCLEOTIDE SEQUENCE</scope>
    <source>
        <tissue evidence="1">Shoot tissue taken approximately 20 cm above the soil surface</tissue>
    </source>
</reference>
<evidence type="ECO:0000313" key="1">
    <source>
        <dbReference type="EMBL" id="JAD39830.1"/>
    </source>
</evidence>
<reference evidence="1" key="2">
    <citation type="journal article" date="2015" name="Data Brief">
        <title>Shoot transcriptome of the giant reed, Arundo donax.</title>
        <authorList>
            <person name="Barrero R.A."/>
            <person name="Guerrero F.D."/>
            <person name="Moolhuijzen P."/>
            <person name="Goolsby J.A."/>
            <person name="Tidwell J."/>
            <person name="Bellgard S.E."/>
            <person name="Bellgard M.I."/>
        </authorList>
    </citation>
    <scope>NUCLEOTIDE SEQUENCE</scope>
    <source>
        <tissue evidence="1">Shoot tissue taken approximately 20 cm above the soil surface</tissue>
    </source>
</reference>
<organism evidence="1">
    <name type="scientific">Arundo donax</name>
    <name type="common">Giant reed</name>
    <name type="synonym">Donax arundinaceus</name>
    <dbReference type="NCBI Taxonomy" id="35708"/>
    <lineage>
        <taxon>Eukaryota</taxon>
        <taxon>Viridiplantae</taxon>
        <taxon>Streptophyta</taxon>
        <taxon>Embryophyta</taxon>
        <taxon>Tracheophyta</taxon>
        <taxon>Spermatophyta</taxon>
        <taxon>Magnoliopsida</taxon>
        <taxon>Liliopsida</taxon>
        <taxon>Poales</taxon>
        <taxon>Poaceae</taxon>
        <taxon>PACMAD clade</taxon>
        <taxon>Arundinoideae</taxon>
        <taxon>Arundineae</taxon>
        <taxon>Arundo</taxon>
    </lineage>
</organism>
<dbReference type="EMBL" id="GBRH01258065">
    <property type="protein sequence ID" value="JAD39830.1"/>
    <property type="molecule type" value="Transcribed_RNA"/>
</dbReference>
<protein>
    <submittedName>
        <fullName evidence="1">Uncharacterized protein</fullName>
    </submittedName>
</protein>